<gene>
    <name evidence="2" type="ORF">R5W23_006272</name>
</gene>
<evidence type="ECO:0000313" key="3">
    <source>
        <dbReference type="Proteomes" id="UP001272242"/>
    </source>
</evidence>
<evidence type="ECO:0000313" key="2">
    <source>
        <dbReference type="EMBL" id="MDY3559082.1"/>
    </source>
</evidence>
<feature type="region of interest" description="Disordered" evidence="1">
    <location>
        <begin position="1"/>
        <end position="28"/>
    </location>
</feature>
<keyword evidence="3" id="KW-1185">Reference proteome</keyword>
<accession>A0ABU5EX91</accession>
<protein>
    <submittedName>
        <fullName evidence="2">Uncharacterized protein</fullName>
    </submittedName>
</protein>
<organism evidence="2 3">
    <name type="scientific">Gemmata algarum</name>
    <dbReference type="NCBI Taxonomy" id="2975278"/>
    <lineage>
        <taxon>Bacteria</taxon>
        <taxon>Pseudomonadati</taxon>
        <taxon>Planctomycetota</taxon>
        <taxon>Planctomycetia</taxon>
        <taxon>Gemmatales</taxon>
        <taxon>Gemmataceae</taxon>
        <taxon>Gemmata</taxon>
    </lineage>
</organism>
<dbReference type="EMBL" id="JAXBLV010000079">
    <property type="protein sequence ID" value="MDY3559082.1"/>
    <property type="molecule type" value="Genomic_DNA"/>
</dbReference>
<proteinExistence type="predicted"/>
<name>A0ABU5EX91_9BACT</name>
<evidence type="ECO:0000256" key="1">
    <source>
        <dbReference type="SAM" id="MobiDB-lite"/>
    </source>
</evidence>
<comment type="caution">
    <text evidence="2">The sequence shown here is derived from an EMBL/GenBank/DDBJ whole genome shotgun (WGS) entry which is preliminary data.</text>
</comment>
<reference evidence="3" key="1">
    <citation type="journal article" date="2023" name="Mar. Drugs">
        <title>Gemmata algarum, a Novel Planctomycete Isolated from an Algal Mat, Displays Antimicrobial Activity.</title>
        <authorList>
            <person name="Kumar G."/>
            <person name="Kallscheuer N."/>
            <person name="Kashif M."/>
            <person name="Ahamad S."/>
            <person name="Jagadeeshwari U."/>
            <person name="Pannikurungottu S."/>
            <person name="Haufschild T."/>
            <person name="Kabuu M."/>
            <person name="Sasikala C."/>
            <person name="Jogler C."/>
            <person name="Ramana C."/>
        </authorList>
    </citation>
    <scope>NUCLEOTIDE SEQUENCE [LARGE SCALE GENOMIC DNA]</scope>
    <source>
        <strain evidence="3">JC673</strain>
    </source>
</reference>
<dbReference type="RefSeq" id="WP_320685907.1">
    <property type="nucleotide sequence ID" value="NZ_JAXBLV010000079.1"/>
</dbReference>
<feature type="compositionally biased region" description="Basic and acidic residues" evidence="1">
    <location>
        <begin position="7"/>
        <end position="16"/>
    </location>
</feature>
<sequence length="107" mass="11681">MPFSSPDRARDYQREYRRTRRAGDACTTPRTSAIPITFRLQTAQDVIDLLEEQVTAVRADEDAGTLEKARAVGFLAGVALRAIEAGNVAARLEALEAALKHRAEGTP</sequence>
<dbReference type="Proteomes" id="UP001272242">
    <property type="component" value="Unassembled WGS sequence"/>
</dbReference>